<evidence type="ECO:0000256" key="1">
    <source>
        <dbReference type="ARBA" id="ARBA00004651"/>
    </source>
</evidence>
<keyword evidence="4" id="KW-0444">Lipid biosynthesis</keyword>
<keyword evidence="5" id="KW-0997">Cell inner membrane</keyword>
<dbReference type="Gene3D" id="1.10.3730.20">
    <property type="match status" value="1"/>
</dbReference>
<dbReference type="AlphaFoldDB" id="A0A7C1JJE1"/>
<dbReference type="InterPro" id="IPR000390">
    <property type="entry name" value="Small_drug/metabolite_transptr"/>
</dbReference>
<keyword evidence="7 12" id="KW-0812">Transmembrane</keyword>
<evidence type="ECO:0000313" key="14">
    <source>
        <dbReference type="EMBL" id="HDX30702.1"/>
    </source>
</evidence>
<dbReference type="InterPro" id="IPR000620">
    <property type="entry name" value="EamA_dom"/>
</dbReference>
<evidence type="ECO:0000259" key="13">
    <source>
        <dbReference type="Pfam" id="PF00892"/>
    </source>
</evidence>
<evidence type="ECO:0000256" key="8">
    <source>
        <dbReference type="ARBA" id="ARBA00022985"/>
    </source>
</evidence>
<keyword evidence="8" id="KW-0448">Lipopolysaccharide biosynthesis</keyword>
<dbReference type="EMBL" id="DSMG01000049">
    <property type="protein sequence ID" value="HDX30702.1"/>
    <property type="molecule type" value="Genomic_DNA"/>
</dbReference>
<dbReference type="GO" id="GO:0022857">
    <property type="term" value="F:transmembrane transporter activity"/>
    <property type="evidence" value="ECO:0007669"/>
    <property type="project" value="InterPro"/>
</dbReference>
<gene>
    <name evidence="14" type="ORF">ENQ20_04320</name>
</gene>
<organism evidence="14">
    <name type="scientific">Caldilinea aerophila</name>
    <dbReference type="NCBI Taxonomy" id="133453"/>
    <lineage>
        <taxon>Bacteria</taxon>
        <taxon>Bacillati</taxon>
        <taxon>Chloroflexota</taxon>
        <taxon>Caldilineae</taxon>
        <taxon>Caldilineales</taxon>
        <taxon>Caldilineaceae</taxon>
        <taxon>Caldilinea</taxon>
    </lineage>
</organism>
<proteinExistence type="inferred from homology"/>
<evidence type="ECO:0000256" key="7">
    <source>
        <dbReference type="ARBA" id="ARBA00022692"/>
    </source>
</evidence>
<accession>A0A7C1JJE1</accession>
<evidence type="ECO:0000256" key="11">
    <source>
        <dbReference type="ARBA" id="ARBA00023136"/>
    </source>
</evidence>
<feature type="transmembrane region" description="Helical" evidence="12">
    <location>
        <begin position="49"/>
        <end position="69"/>
    </location>
</feature>
<dbReference type="PANTHER" id="PTHR30561:SF9">
    <property type="entry name" value="4-AMINO-4-DEOXY-L-ARABINOSE-PHOSPHOUNDECAPRENOL FLIPPASE SUBUNIT ARNF-RELATED"/>
    <property type="match status" value="1"/>
</dbReference>
<evidence type="ECO:0000256" key="6">
    <source>
        <dbReference type="ARBA" id="ARBA00022556"/>
    </source>
</evidence>
<evidence type="ECO:0000256" key="12">
    <source>
        <dbReference type="SAM" id="Phobius"/>
    </source>
</evidence>
<comment type="subcellular location">
    <subcellularLocation>
        <location evidence="1">Cell membrane</location>
        <topology evidence="1">Multi-pass membrane protein</topology>
    </subcellularLocation>
</comment>
<evidence type="ECO:0000256" key="4">
    <source>
        <dbReference type="ARBA" id="ARBA00022516"/>
    </source>
</evidence>
<keyword evidence="3" id="KW-1003">Cell membrane</keyword>
<evidence type="ECO:0000256" key="10">
    <source>
        <dbReference type="ARBA" id="ARBA00023098"/>
    </source>
</evidence>
<name>A0A7C1JJE1_9CHLR</name>
<comment type="similarity">
    <text evidence="2">Belongs to the EamA transporter family.</text>
</comment>
<evidence type="ECO:0000256" key="3">
    <source>
        <dbReference type="ARBA" id="ARBA00022475"/>
    </source>
</evidence>
<feature type="domain" description="EamA" evidence="13">
    <location>
        <begin position="50"/>
        <end position="119"/>
    </location>
</feature>
<evidence type="ECO:0000256" key="2">
    <source>
        <dbReference type="ARBA" id="ARBA00007362"/>
    </source>
</evidence>
<protein>
    <recommendedName>
        <fullName evidence="13">EamA domain-containing protein</fullName>
    </recommendedName>
</protein>
<dbReference type="GO" id="GO:0005886">
    <property type="term" value="C:plasma membrane"/>
    <property type="evidence" value="ECO:0007669"/>
    <property type="project" value="UniProtKB-SubCell"/>
</dbReference>
<dbReference type="OMA" id="IVICAGM"/>
<feature type="transmembrane region" description="Helical" evidence="12">
    <location>
        <begin position="102"/>
        <end position="119"/>
    </location>
</feature>
<feature type="transmembrane region" description="Helical" evidence="12">
    <location>
        <begin position="76"/>
        <end position="96"/>
    </location>
</feature>
<dbReference type="InterPro" id="IPR037185">
    <property type="entry name" value="EmrE-like"/>
</dbReference>
<dbReference type="PANTHER" id="PTHR30561">
    <property type="entry name" value="SMR FAMILY PROTON-DEPENDENT DRUG EFFLUX TRANSPORTER SUGE"/>
    <property type="match status" value="1"/>
</dbReference>
<comment type="caution">
    <text evidence="14">The sequence shown here is derived from an EMBL/GenBank/DDBJ whole genome shotgun (WGS) entry which is preliminary data.</text>
</comment>
<keyword evidence="9 12" id="KW-1133">Transmembrane helix</keyword>
<sequence length="121" mass="13007">MKQLILLLATVSLNVFGQLMMKRGMSSVGAISGDLSLLAESLMRALMNPYVLAGVASYGFSTVFWLVLLSRVELSYAYPALSMGYVLITLVSALILGEQVSAMRWAGVFIIVTGVILVTRG</sequence>
<keyword evidence="6" id="KW-0441">Lipid A biosynthesis</keyword>
<dbReference type="SUPFAM" id="SSF103481">
    <property type="entry name" value="Multidrug resistance efflux transporter EmrE"/>
    <property type="match status" value="1"/>
</dbReference>
<dbReference type="GO" id="GO:0009103">
    <property type="term" value="P:lipopolysaccharide biosynthetic process"/>
    <property type="evidence" value="ECO:0007669"/>
    <property type="project" value="UniProtKB-KW"/>
</dbReference>
<keyword evidence="11 12" id="KW-0472">Membrane</keyword>
<keyword evidence="10" id="KW-0443">Lipid metabolism</keyword>
<evidence type="ECO:0000256" key="9">
    <source>
        <dbReference type="ARBA" id="ARBA00022989"/>
    </source>
</evidence>
<reference evidence="14" key="1">
    <citation type="journal article" date="2020" name="mSystems">
        <title>Genome- and Community-Level Interaction Insights into Carbon Utilization and Element Cycling Functions of Hydrothermarchaeota in Hydrothermal Sediment.</title>
        <authorList>
            <person name="Zhou Z."/>
            <person name="Liu Y."/>
            <person name="Xu W."/>
            <person name="Pan J."/>
            <person name="Luo Z.H."/>
            <person name="Li M."/>
        </authorList>
    </citation>
    <scope>NUCLEOTIDE SEQUENCE [LARGE SCALE GENOMIC DNA]</scope>
    <source>
        <strain evidence="14">SpSt-289</strain>
    </source>
</reference>
<dbReference type="Pfam" id="PF00892">
    <property type="entry name" value="EamA"/>
    <property type="match status" value="1"/>
</dbReference>
<evidence type="ECO:0000256" key="5">
    <source>
        <dbReference type="ARBA" id="ARBA00022519"/>
    </source>
</evidence>